<dbReference type="PANTHER" id="PTHR35562">
    <property type="entry name" value="DNA ENDONUCLEASE SMRA-RELATED"/>
    <property type="match status" value="1"/>
</dbReference>
<sequence length="292" mass="33073">MRQVGVIHAGERGVLPQEGHDRAGILRRVFRVCCSHSDIHSFSRPVGKSANGRVIVVIRQKCISGYLFYPTILVAGISFMVNPAGGKVLIFVNRKTVCAMTSKDERLAFLEEMQDVKRIRKPNRAEVSTPRELTPGHLERQRSAVEQQVKDRNPLTADMVEPLTAQDVLSWQRPGVQHGVFKKLRLGQYPVEARLDLHRMTVEEARREVFGFINDCVRYGLRSVIILHGKGERNPDRIAHIKSHIAKWLPELDDVLAFHSAQKHHGGTGAVYVMVRKGDRDKQRNREIHGGH</sequence>
<dbReference type="Gene3D" id="3.30.1370.110">
    <property type="match status" value="1"/>
</dbReference>
<dbReference type="InterPro" id="IPR002625">
    <property type="entry name" value="Smr_dom"/>
</dbReference>
<keyword evidence="2" id="KW-0540">Nuclease</keyword>
<keyword evidence="2" id="KW-0255">Endonuclease</keyword>
<comment type="caution">
    <text evidence="2">The sequence shown here is derived from an EMBL/GenBank/DDBJ whole genome shotgun (WGS) entry which is preliminary data.</text>
</comment>
<evidence type="ECO:0000259" key="1">
    <source>
        <dbReference type="PROSITE" id="PS50828"/>
    </source>
</evidence>
<dbReference type="EMBL" id="PTIT01000011">
    <property type="protein sequence ID" value="PPK51565.1"/>
    <property type="molecule type" value="Genomic_DNA"/>
</dbReference>
<reference evidence="2 3" key="1">
    <citation type="submission" date="2018-02" db="EMBL/GenBank/DDBJ databases">
        <title>Deep subsurface shale carbon reservoir microbial communities from Ohio and West Virginia, USA.</title>
        <authorList>
            <person name="Wrighton K."/>
        </authorList>
    </citation>
    <scope>NUCLEOTIDE SEQUENCE [LARGE SCALE GENOMIC DNA]</scope>
    <source>
        <strain evidence="2 3">UTICA-S1B6</strain>
    </source>
</reference>
<dbReference type="NCBIfam" id="NF033154">
    <property type="entry name" value="endonuc_SmrA"/>
    <property type="match status" value="1"/>
</dbReference>
<gene>
    <name evidence="2" type="ORF">BY455_11181</name>
</gene>
<name>A0ABX5AM45_9GAMM</name>
<dbReference type="SUPFAM" id="SSF160443">
    <property type="entry name" value="SMR domain-like"/>
    <property type="match status" value="1"/>
</dbReference>
<dbReference type="PANTHER" id="PTHR35562:SF2">
    <property type="entry name" value="DNA ENDONUCLEASE SMRA-RELATED"/>
    <property type="match status" value="1"/>
</dbReference>
<evidence type="ECO:0000313" key="2">
    <source>
        <dbReference type="EMBL" id="PPK51565.1"/>
    </source>
</evidence>
<keyword evidence="3" id="KW-1185">Reference proteome</keyword>
<dbReference type="Pfam" id="PF01713">
    <property type="entry name" value="Smr"/>
    <property type="match status" value="1"/>
</dbReference>
<dbReference type="PROSITE" id="PS50828">
    <property type="entry name" value="SMR"/>
    <property type="match status" value="1"/>
</dbReference>
<evidence type="ECO:0000313" key="3">
    <source>
        <dbReference type="Proteomes" id="UP000239648"/>
    </source>
</evidence>
<dbReference type="Proteomes" id="UP000239648">
    <property type="component" value="Unassembled WGS sequence"/>
</dbReference>
<dbReference type="InterPro" id="IPR047688">
    <property type="entry name" value="Endonuc_SmrA"/>
</dbReference>
<keyword evidence="2" id="KW-0378">Hydrolase</keyword>
<proteinExistence type="predicted"/>
<feature type="domain" description="Smr" evidence="1">
    <location>
        <begin position="195"/>
        <end position="276"/>
    </location>
</feature>
<dbReference type="InterPro" id="IPR036063">
    <property type="entry name" value="Smr_dom_sf"/>
</dbReference>
<organism evidence="2 3">
    <name type="scientific">Marinobacter persicus</name>
    <dbReference type="NCBI Taxonomy" id="930118"/>
    <lineage>
        <taxon>Bacteria</taxon>
        <taxon>Pseudomonadati</taxon>
        <taxon>Pseudomonadota</taxon>
        <taxon>Gammaproteobacteria</taxon>
        <taxon>Pseudomonadales</taxon>
        <taxon>Marinobacteraceae</taxon>
        <taxon>Marinobacter</taxon>
    </lineage>
</organism>
<protein>
    <submittedName>
        <fullName evidence="2">DNA-nicking Smr family endonuclease</fullName>
    </submittedName>
</protein>
<dbReference type="SMART" id="SM00463">
    <property type="entry name" value="SMR"/>
    <property type="match status" value="1"/>
</dbReference>
<accession>A0ABX5AM45</accession>
<dbReference type="GO" id="GO:0004519">
    <property type="term" value="F:endonuclease activity"/>
    <property type="evidence" value="ECO:0007669"/>
    <property type="project" value="UniProtKB-KW"/>
</dbReference>